<dbReference type="GeneID" id="59234135"/>
<dbReference type="SMART" id="SM00582">
    <property type="entry name" value="RPR"/>
    <property type="match status" value="1"/>
</dbReference>
<accession>A0A7H9AXI4</accession>
<dbReference type="EMBL" id="CP058604">
    <property type="protein sequence ID" value="QLG70499.1"/>
    <property type="molecule type" value="Genomic_DNA"/>
</dbReference>
<dbReference type="InterPro" id="IPR047883">
    <property type="entry name" value="Rtt103-like_CID"/>
</dbReference>
<evidence type="ECO:0000313" key="4">
    <source>
        <dbReference type="Proteomes" id="UP000509704"/>
    </source>
</evidence>
<protein>
    <recommendedName>
        <fullName evidence="2">CID domain-containing protein</fullName>
    </recommendedName>
</protein>
<dbReference type="InterPro" id="IPR008942">
    <property type="entry name" value="ENTH_VHS"/>
</dbReference>
<dbReference type="CDD" id="cd17003">
    <property type="entry name" value="CID_Rtt103"/>
    <property type="match status" value="1"/>
</dbReference>
<evidence type="ECO:0000259" key="2">
    <source>
        <dbReference type="PROSITE" id="PS51391"/>
    </source>
</evidence>
<dbReference type="Gene3D" id="1.25.40.90">
    <property type="match status" value="1"/>
</dbReference>
<keyword evidence="4" id="KW-1185">Reference proteome</keyword>
<dbReference type="PROSITE" id="PS51391">
    <property type="entry name" value="CID"/>
    <property type="match status" value="1"/>
</dbReference>
<feature type="domain" description="CID" evidence="2">
    <location>
        <begin position="1"/>
        <end position="135"/>
    </location>
</feature>
<feature type="region of interest" description="Disordered" evidence="1">
    <location>
        <begin position="265"/>
        <end position="371"/>
    </location>
</feature>
<dbReference type="SUPFAM" id="SSF48464">
    <property type="entry name" value="ENTH/VHS domain"/>
    <property type="match status" value="1"/>
</dbReference>
<dbReference type="InterPro" id="IPR006569">
    <property type="entry name" value="CID_dom"/>
</dbReference>
<gene>
    <name evidence="3" type="ORF">HG535_0A04390</name>
</gene>
<dbReference type="GO" id="GO:0031124">
    <property type="term" value="P:mRNA 3'-end processing"/>
    <property type="evidence" value="ECO:0007669"/>
    <property type="project" value="InterPro"/>
</dbReference>
<feature type="compositionally biased region" description="Acidic residues" evidence="1">
    <location>
        <begin position="267"/>
        <end position="276"/>
    </location>
</feature>
<name>A0A7H9AXI4_ZYGMR</name>
<dbReference type="Proteomes" id="UP000509704">
    <property type="component" value="Chromosome 1"/>
</dbReference>
<reference evidence="3 4" key="1">
    <citation type="submission" date="2020-07" db="EMBL/GenBank/DDBJ databases">
        <title>The yeast mating-type switching endonuclease HO is a domesticated member of an unorthodox homing genetic element family.</title>
        <authorList>
            <person name="Coughlan A.Y."/>
            <person name="Lombardi L."/>
            <person name="Braun-Galleani S."/>
            <person name="Martos A.R."/>
            <person name="Galeote V."/>
            <person name="Bigey F."/>
            <person name="Dequin S."/>
            <person name="Byrne K.P."/>
            <person name="Wolfe K.H."/>
        </authorList>
    </citation>
    <scope>NUCLEOTIDE SEQUENCE [LARGE SCALE GENOMIC DNA]</scope>
    <source>
        <strain evidence="3 4">NRRL Y-6702</strain>
    </source>
</reference>
<evidence type="ECO:0000256" key="1">
    <source>
        <dbReference type="SAM" id="MobiDB-lite"/>
    </source>
</evidence>
<dbReference type="OrthoDB" id="10069473at2759"/>
<feature type="compositionally biased region" description="Polar residues" evidence="1">
    <location>
        <begin position="343"/>
        <end position="371"/>
    </location>
</feature>
<dbReference type="AlphaFoldDB" id="A0A7H9AXI4"/>
<sequence length="371" mass="41399">MSFSAEQFVSRLNNLEDSQESIGNASKWLLSQYRDASKVAEFWKNYMLRKDINTRRKLLAIYLVNHVVQQAKAKKIGQFQTALGHVTAEVLREVYPVLPRDLKKKVRRVCDIWRDRCIFSEDVLSGIKSCLDSEETVSASTPIPPKLTPLVESFDKLDRMEQNAKAMKLRFDNAIGALDPSSVVYEENFGIVAKIGQTAIDTANQSIQLREHALSRLKSLLELEKKLLDEERNTIGEMDIAIASRNSASVNQGAEYEEDILPTYEAGNEDDEDDEQNNSSSSNSSDSDDGDSGKDISELDNNIVSTNKRQHELSSDNSQAKKPKSSSEDIDGRSVQEYEPESLPNNSNSPRESGTSGVTSNIQDLLSKLAN</sequence>
<dbReference type="RefSeq" id="XP_037142227.1">
    <property type="nucleotide sequence ID" value="XM_037286332.1"/>
</dbReference>
<organism evidence="3 4">
    <name type="scientific">Zygotorulaspora mrakii</name>
    <name type="common">Zygosaccharomyces mrakii</name>
    <dbReference type="NCBI Taxonomy" id="42260"/>
    <lineage>
        <taxon>Eukaryota</taxon>
        <taxon>Fungi</taxon>
        <taxon>Dikarya</taxon>
        <taxon>Ascomycota</taxon>
        <taxon>Saccharomycotina</taxon>
        <taxon>Saccharomycetes</taxon>
        <taxon>Saccharomycetales</taxon>
        <taxon>Saccharomycetaceae</taxon>
        <taxon>Zygotorulaspora</taxon>
    </lineage>
</organism>
<dbReference type="Pfam" id="PF04818">
    <property type="entry name" value="CID"/>
    <property type="match status" value="1"/>
</dbReference>
<evidence type="ECO:0000313" key="3">
    <source>
        <dbReference type="EMBL" id="QLG70499.1"/>
    </source>
</evidence>
<dbReference type="KEGG" id="zmk:HG535_0A04390"/>
<proteinExistence type="predicted"/>
<feature type="compositionally biased region" description="Basic and acidic residues" evidence="1">
    <location>
        <begin position="325"/>
        <end position="336"/>
    </location>
</feature>
<dbReference type="GO" id="GO:0099122">
    <property type="term" value="F:RNA polymerase II C-terminal domain binding"/>
    <property type="evidence" value="ECO:0007669"/>
    <property type="project" value="InterPro"/>
</dbReference>